<comment type="caution">
    <text evidence="8">Lacks conserved residue(s) required for the propagation of feature annotation.</text>
</comment>
<name>A0A8D0FWQ4_STROC</name>
<evidence type="ECO:0000313" key="10">
    <source>
        <dbReference type="Ensembl" id="ENSSOCP00000020187.1"/>
    </source>
</evidence>
<dbReference type="PANTHER" id="PTHR24270">
    <property type="entry name" value="LOW-DENSITY LIPOPROTEIN RECEPTOR-RELATED"/>
    <property type="match status" value="1"/>
</dbReference>
<dbReference type="InterPro" id="IPR002172">
    <property type="entry name" value="LDrepeatLR_classA_rpt"/>
</dbReference>
<dbReference type="SUPFAM" id="SSF57424">
    <property type="entry name" value="LDL receptor-like module"/>
    <property type="match status" value="3"/>
</dbReference>
<accession>A0A8D0FWQ4</accession>
<dbReference type="GO" id="GO:0005886">
    <property type="term" value="C:plasma membrane"/>
    <property type="evidence" value="ECO:0007669"/>
    <property type="project" value="TreeGrafter"/>
</dbReference>
<dbReference type="Pfam" id="PF00057">
    <property type="entry name" value="Ldl_recept_a"/>
    <property type="match status" value="2"/>
</dbReference>
<evidence type="ECO:0000256" key="8">
    <source>
        <dbReference type="PROSITE-ProRule" id="PRU00124"/>
    </source>
</evidence>
<keyword evidence="4" id="KW-0677">Repeat</keyword>
<keyword evidence="5" id="KW-1133">Transmembrane helix</keyword>
<keyword evidence="6" id="KW-0472">Membrane</keyword>
<evidence type="ECO:0000256" key="5">
    <source>
        <dbReference type="ARBA" id="ARBA00022989"/>
    </source>
</evidence>
<dbReference type="InterPro" id="IPR050685">
    <property type="entry name" value="LDLR"/>
</dbReference>
<dbReference type="AlphaFoldDB" id="A0A8D0FWQ4"/>
<sequence length="265" mass="27600">MARRSVAAPHGSRAPEERAPEHPQGQHPICSVQNRRGRSGASLTNYFACPSGRCIPMTWTCDKEDDYDCGDGSDEDSRCRECSSPCPHPCPCCCSTPVTGSFQCPGTYVCVPERWLCDGDKDCADGADETLALLCDNNNDCTDGSDELNCFINECLNKKLSGCSQECEDLKIGYKVGAGGLEGQLEGRSPAAFLPAGTLRAGAALSSPTGTSGPHSPVPLLVCELSVPEPARPAAMPVTSQPAGPGCVSQLPLASCSADVVLGSG</sequence>
<evidence type="ECO:0000256" key="2">
    <source>
        <dbReference type="ARBA" id="ARBA00004308"/>
    </source>
</evidence>
<dbReference type="PRINTS" id="PR00261">
    <property type="entry name" value="LDLRECEPTOR"/>
</dbReference>
<dbReference type="Gene3D" id="4.10.1220.10">
    <property type="entry name" value="EGF-type module"/>
    <property type="match status" value="1"/>
</dbReference>
<evidence type="ECO:0000313" key="11">
    <source>
        <dbReference type="Proteomes" id="UP000694551"/>
    </source>
</evidence>
<feature type="region of interest" description="Disordered" evidence="9">
    <location>
        <begin position="1"/>
        <end position="30"/>
    </location>
</feature>
<proteinExistence type="predicted"/>
<dbReference type="Ensembl" id="ENSSOCT00000020700.1">
    <property type="protein sequence ID" value="ENSSOCP00000020187.1"/>
    <property type="gene ID" value="ENSSOCG00000015078.1"/>
</dbReference>
<reference evidence="10" key="2">
    <citation type="submission" date="2025-09" db="UniProtKB">
        <authorList>
            <consortium name="Ensembl"/>
        </authorList>
    </citation>
    <scope>IDENTIFICATION</scope>
</reference>
<dbReference type="PROSITE" id="PS01209">
    <property type="entry name" value="LDLRA_1"/>
    <property type="match status" value="1"/>
</dbReference>
<evidence type="ECO:0000256" key="3">
    <source>
        <dbReference type="ARBA" id="ARBA00022692"/>
    </source>
</evidence>
<organism evidence="10 11">
    <name type="scientific">Strix occidentalis caurina</name>
    <name type="common">northern spotted owl</name>
    <dbReference type="NCBI Taxonomy" id="311401"/>
    <lineage>
        <taxon>Eukaryota</taxon>
        <taxon>Metazoa</taxon>
        <taxon>Chordata</taxon>
        <taxon>Craniata</taxon>
        <taxon>Vertebrata</taxon>
        <taxon>Euteleostomi</taxon>
        <taxon>Archelosauria</taxon>
        <taxon>Archosauria</taxon>
        <taxon>Dinosauria</taxon>
        <taxon>Saurischia</taxon>
        <taxon>Theropoda</taxon>
        <taxon>Coelurosauria</taxon>
        <taxon>Aves</taxon>
        <taxon>Neognathae</taxon>
        <taxon>Neoaves</taxon>
        <taxon>Telluraves</taxon>
        <taxon>Strigiformes</taxon>
        <taxon>Strigidae</taxon>
        <taxon>Strix</taxon>
    </lineage>
</organism>
<comment type="subcellular location">
    <subcellularLocation>
        <location evidence="2">Endomembrane system</location>
    </subcellularLocation>
    <subcellularLocation>
        <location evidence="1">Membrane</location>
        <topology evidence="1">Single-pass membrane protein</topology>
    </subcellularLocation>
</comment>
<dbReference type="GO" id="GO:0012505">
    <property type="term" value="C:endomembrane system"/>
    <property type="evidence" value="ECO:0007669"/>
    <property type="project" value="UniProtKB-SubCell"/>
</dbReference>
<evidence type="ECO:0000256" key="7">
    <source>
        <dbReference type="ARBA" id="ARBA00023157"/>
    </source>
</evidence>
<protein>
    <submittedName>
        <fullName evidence="10">Uncharacterized protein</fullName>
    </submittedName>
</protein>
<evidence type="ECO:0000256" key="4">
    <source>
        <dbReference type="ARBA" id="ARBA00022737"/>
    </source>
</evidence>
<dbReference type="Gene3D" id="4.10.400.10">
    <property type="entry name" value="Low-density Lipoprotein Receptor"/>
    <property type="match status" value="2"/>
</dbReference>
<evidence type="ECO:0000256" key="9">
    <source>
        <dbReference type="SAM" id="MobiDB-lite"/>
    </source>
</evidence>
<dbReference type="PROSITE" id="PS50068">
    <property type="entry name" value="LDLRA_2"/>
    <property type="match status" value="2"/>
</dbReference>
<dbReference type="FunFam" id="4.10.400.10:FF:000015">
    <property type="entry name" value="Low-density lipoprotein receptor-related protein 1"/>
    <property type="match status" value="1"/>
</dbReference>
<keyword evidence="7" id="KW-1015">Disulfide bond</keyword>
<dbReference type="SMART" id="SM00192">
    <property type="entry name" value="LDLa"/>
    <property type="match status" value="2"/>
</dbReference>
<dbReference type="InterPro" id="IPR023415">
    <property type="entry name" value="LDLR_class-A_CS"/>
</dbReference>
<dbReference type="GO" id="GO:0016192">
    <property type="term" value="P:vesicle-mediated transport"/>
    <property type="evidence" value="ECO:0007669"/>
    <property type="project" value="UniProtKB-ARBA"/>
</dbReference>
<evidence type="ECO:0000256" key="6">
    <source>
        <dbReference type="ARBA" id="ARBA00023136"/>
    </source>
</evidence>
<evidence type="ECO:0000256" key="1">
    <source>
        <dbReference type="ARBA" id="ARBA00004167"/>
    </source>
</evidence>
<reference evidence="10" key="1">
    <citation type="submission" date="2025-08" db="UniProtKB">
        <authorList>
            <consortium name="Ensembl"/>
        </authorList>
    </citation>
    <scope>IDENTIFICATION</scope>
</reference>
<keyword evidence="3" id="KW-0812">Transmembrane</keyword>
<keyword evidence="11" id="KW-1185">Reference proteome</keyword>
<dbReference type="InterPro" id="IPR036055">
    <property type="entry name" value="LDL_receptor-like_sf"/>
</dbReference>
<dbReference type="CDD" id="cd00112">
    <property type="entry name" value="LDLa"/>
    <property type="match status" value="2"/>
</dbReference>
<dbReference type="Proteomes" id="UP000694551">
    <property type="component" value="Unplaced"/>
</dbReference>